<dbReference type="KEGG" id="amob:HG15A2_43720"/>
<dbReference type="Proteomes" id="UP000319852">
    <property type="component" value="Chromosome"/>
</dbReference>
<dbReference type="AlphaFoldDB" id="A0A517N1L6"/>
<reference evidence="1 2" key="1">
    <citation type="submission" date="2019-02" db="EMBL/GenBank/DDBJ databases">
        <title>Deep-cultivation of Planctomycetes and their phenomic and genomic characterization uncovers novel biology.</title>
        <authorList>
            <person name="Wiegand S."/>
            <person name="Jogler M."/>
            <person name="Boedeker C."/>
            <person name="Pinto D."/>
            <person name="Vollmers J."/>
            <person name="Rivas-Marin E."/>
            <person name="Kohn T."/>
            <person name="Peeters S.H."/>
            <person name="Heuer A."/>
            <person name="Rast P."/>
            <person name="Oberbeckmann S."/>
            <person name="Bunk B."/>
            <person name="Jeske O."/>
            <person name="Meyerdierks A."/>
            <person name="Storesund J.E."/>
            <person name="Kallscheuer N."/>
            <person name="Luecker S."/>
            <person name="Lage O.M."/>
            <person name="Pohl T."/>
            <person name="Merkel B.J."/>
            <person name="Hornburger P."/>
            <person name="Mueller R.-W."/>
            <person name="Bruemmer F."/>
            <person name="Labrenz M."/>
            <person name="Spormann A.M."/>
            <person name="Op den Camp H."/>
            <person name="Overmann J."/>
            <person name="Amann R."/>
            <person name="Jetten M.S.M."/>
            <person name="Mascher T."/>
            <person name="Medema M.H."/>
            <person name="Devos D.P."/>
            <person name="Kaster A.-K."/>
            <person name="Ovreas L."/>
            <person name="Rohde M."/>
            <person name="Galperin M.Y."/>
            <person name="Jogler C."/>
        </authorList>
    </citation>
    <scope>NUCLEOTIDE SEQUENCE [LARGE SCALE GENOMIC DNA]</scope>
    <source>
        <strain evidence="1 2">HG15A2</strain>
    </source>
</reference>
<gene>
    <name evidence="1" type="ORF">HG15A2_43720</name>
</gene>
<accession>A0A517N1L6</accession>
<evidence type="ECO:0000313" key="1">
    <source>
        <dbReference type="EMBL" id="QDT01030.1"/>
    </source>
</evidence>
<name>A0A517N1L6_9BACT</name>
<organism evidence="1 2">
    <name type="scientific">Adhaeretor mobilis</name>
    <dbReference type="NCBI Taxonomy" id="1930276"/>
    <lineage>
        <taxon>Bacteria</taxon>
        <taxon>Pseudomonadati</taxon>
        <taxon>Planctomycetota</taxon>
        <taxon>Planctomycetia</taxon>
        <taxon>Pirellulales</taxon>
        <taxon>Lacipirellulaceae</taxon>
        <taxon>Adhaeretor</taxon>
    </lineage>
</organism>
<sequence length="48" mass="5474">MCHILFSMKAEAEVTETDAFFDIQIEMVVTAADCIRESRYSQECLIAN</sequence>
<proteinExistence type="predicted"/>
<evidence type="ECO:0000313" key="2">
    <source>
        <dbReference type="Proteomes" id="UP000319852"/>
    </source>
</evidence>
<dbReference type="EMBL" id="CP036263">
    <property type="protein sequence ID" value="QDT01030.1"/>
    <property type="molecule type" value="Genomic_DNA"/>
</dbReference>
<protein>
    <submittedName>
        <fullName evidence="1">Uncharacterized protein</fullName>
    </submittedName>
</protein>
<dbReference type="RefSeq" id="WP_218932148.1">
    <property type="nucleotide sequence ID" value="NZ_CP036263.1"/>
</dbReference>
<keyword evidence="2" id="KW-1185">Reference proteome</keyword>